<sequence length="108" mass="11748">MQNDFFKLKEKNNARIFSGLEEETGIVTGTGAIPTLQIRILDGHGITGKAVTHATIGQPLTLDIVLQNTEIYDFYAHSCMAYDGSKNANAIVQIIDANGLISFIICFS</sequence>
<gene>
    <name evidence="1" type="ORF">OFLC_LOCUS9065</name>
</gene>
<reference evidence="3" key="1">
    <citation type="submission" date="2016-06" db="UniProtKB">
        <authorList>
            <consortium name="WormBaseParasite"/>
        </authorList>
    </citation>
    <scope>IDENTIFICATION</scope>
</reference>
<protein>
    <submittedName>
        <fullName evidence="3">CHRD domain-containing protein</fullName>
    </submittedName>
</protein>
<evidence type="ECO:0000313" key="2">
    <source>
        <dbReference type="Proteomes" id="UP000267606"/>
    </source>
</evidence>
<accession>A0A183HNK3</accession>
<dbReference type="EMBL" id="UZAJ01010749">
    <property type="protein sequence ID" value="VDO58570.1"/>
    <property type="molecule type" value="Genomic_DNA"/>
</dbReference>
<evidence type="ECO:0000313" key="3">
    <source>
        <dbReference type="WBParaSite" id="OFLC_0000906401-mRNA-1"/>
    </source>
</evidence>
<proteinExistence type="predicted"/>
<evidence type="ECO:0000313" key="1">
    <source>
        <dbReference type="EMBL" id="VDO58570.1"/>
    </source>
</evidence>
<organism evidence="3">
    <name type="scientific">Onchocerca flexuosa</name>
    <dbReference type="NCBI Taxonomy" id="387005"/>
    <lineage>
        <taxon>Eukaryota</taxon>
        <taxon>Metazoa</taxon>
        <taxon>Ecdysozoa</taxon>
        <taxon>Nematoda</taxon>
        <taxon>Chromadorea</taxon>
        <taxon>Rhabditida</taxon>
        <taxon>Spirurina</taxon>
        <taxon>Spiruromorpha</taxon>
        <taxon>Filarioidea</taxon>
        <taxon>Onchocercidae</taxon>
        <taxon>Onchocerca</taxon>
    </lineage>
</organism>
<name>A0A183HNK3_9BILA</name>
<dbReference type="WBParaSite" id="OFLC_0000906401-mRNA-1">
    <property type="protein sequence ID" value="OFLC_0000906401-mRNA-1"/>
    <property type="gene ID" value="OFLC_0000906401"/>
</dbReference>
<dbReference type="STRING" id="387005.A0A183HNK3"/>
<reference evidence="1 2" key="2">
    <citation type="submission" date="2018-11" db="EMBL/GenBank/DDBJ databases">
        <authorList>
            <consortium name="Pathogen Informatics"/>
        </authorList>
    </citation>
    <scope>NUCLEOTIDE SEQUENCE [LARGE SCALE GENOMIC DNA]</scope>
</reference>
<keyword evidence="2" id="KW-1185">Reference proteome</keyword>
<dbReference type="AlphaFoldDB" id="A0A183HNK3"/>
<dbReference type="Proteomes" id="UP000267606">
    <property type="component" value="Unassembled WGS sequence"/>
</dbReference>